<dbReference type="Proteomes" id="UP000214880">
    <property type="component" value="Unassembled WGS sequence"/>
</dbReference>
<dbReference type="InterPro" id="IPR006224">
    <property type="entry name" value="PsdUridine_synth_RluA-like_CS"/>
</dbReference>
<dbReference type="EMBL" id="FNHB01000001">
    <property type="protein sequence ID" value="SDL69459.1"/>
    <property type="molecule type" value="Genomic_DNA"/>
</dbReference>
<evidence type="ECO:0000256" key="5">
    <source>
        <dbReference type="PIRSR" id="PIRSR606225-1"/>
    </source>
</evidence>
<dbReference type="PANTHER" id="PTHR21600">
    <property type="entry name" value="MITOCHONDRIAL RNA PSEUDOURIDINE SYNTHASE"/>
    <property type="match status" value="1"/>
</dbReference>
<dbReference type="PROSITE" id="PS50889">
    <property type="entry name" value="S4"/>
    <property type="match status" value="1"/>
</dbReference>
<keyword evidence="4 7" id="KW-0413">Isomerase</keyword>
<dbReference type="GO" id="GO:0120159">
    <property type="term" value="F:rRNA pseudouridine synthase activity"/>
    <property type="evidence" value="ECO:0007669"/>
    <property type="project" value="UniProtKB-ARBA"/>
</dbReference>
<evidence type="ECO:0000256" key="3">
    <source>
        <dbReference type="ARBA" id="ARBA00022884"/>
    </source>
</evidence>
<dbReference type="InterPro" id="IPR036986">
    <property type="entry name" value="S4_RNA-bd_sf"/>
</dbReference>
<evidence type="ECO:0000256" key="6">
    <source>
        <dbReference type="PROSITE-ProRule" id="PRU00182"/>
    </source>
</evidence>
<organism evidence="9 10">
    <name type="scientific">Dendrosporobacter quercicolus</name>
    <dbReference type="NCBI Taxonomy" id="146817"/>
    <lineage>
        <taxon>Bacteria</taxon>
        <taxon>Bacillati</taxon>
        <taxon>Bacillota</taxon>
        <taxon>Negativicutes</taxon>
        <taxon>Selenomonadales</taxon>
        <taxon>Sporomusaceae</taxon>
        <taxon>Dendrosporobacter</taxon>
    </lineage>
</organism>
<dbReference type="InterPro" id="IPR006145">
    <property type="entry name" value="PsdUridine_synth_RsuA/RluA"/>
</dbReference>
<comment type="catalytic activity">
    <reaction evidence="1 7">
        <text>a uridine in RNA = a pseudouridine in RNA</text>
        <dbReference type="Rhea" id="RHEA:48348"/>
        <dbReference type="Rhea" id="RHEA-COMP:12068"/>
        <dbReference type="Rhea" id="RHEA-COMP:12069"/>
        <dbReference type="ChEBI" id="CHEBI:65314"/>
        <dbReference type="ChEBI" id="CHEBI:65315"/>
    </reaction>
</comment>
<name>A0A1G9M5B2_9FIRM</name>
<dbReference type="GO" id="GO:0003723">
    <property type="term" value="F:RNA binding"/>
    <property type="evidence" value="ECO:0007669"/>
    <property type="project" value="UniProtKB-KW"/>
</dbReference>
<dbReference type="NCBIfam" id="TIGR00005">
    <property type="entry name" value="rluA_subfam"/>
    <property type="match status" value="1"/>
</dbReference>
<evidence type="ECO:0000259" key="8">
    <source>
        <dbReference type="SMART" id="SM00363"/>
    </source>
</evidence>
<gene>
    <name evidence="9" type="ORF">SAMN04488502_101575</name>
</gene>
<evidence type="ECO:0000256" key="1">
    <source>
        <dbReference type="ARBA" id="ARBA00000073"/>
    </source>
</evidence>
<evidence type="ECO:0000256" key="2">
    <source>
        <dbReference type="ARBA" id="ARBA00010876"/>
    </source>
</evidence>
<dbReference type="SMART" id="SM00363">
    <property type="entry name" value="S4"/>
    <property type="match status" value="1"/>
</dbReference>
<dbReference type="AlphaFoldDB" id="A0A1G9M5B2"/>
<evidence type="ECO:0000256" key="4">
    <source>
        <dbReference type="ARBA" id="ARBA00023235"/>
    </source>
</evidence>
<dbReference type="InterPro" id="IPR002942">
    <property type="entry name" value="S4_RNA-bd"/>
</dbReference>
<dbReference type="InterPro" id="IPR006225">
    <property type="entry name" value="PsdUridine_synth_RluC/D"/>
</dbReference>
<dbReference type="InterPro" id="IPR020103">
    <property type="entry name" value="PsdUridine_synth_cat_dom_sf"/>
</dbReference>
<dbReference type="PANTHER" id="PTHR21600:SF44">
    <property type="entry name" value="RIBOSOMAL LARGE SUBUNIT PSEUDOURIDINE SYNTHASE D"/>
    <property type="match status" value="1"/>
</dbReference>
<proteinExistence type="inferred from homology"/>
<dbReference type="Pfam" id="PF00849">
    <property type="entry name" value="PseudoU_synth_2"/>
    <property type="match status" value="1"/>
</dbReference>
<dbReference type="STRING" id="146817.SAMN04488502_101575"/>
<feature type="active site" evidence="5">
    <location>
        <position position="140"/>
    </location>
</feature>
<feature type="domain" description="RNA-binding S4" evidence="8">
    <location>
        <begin position="17"/>
        <end position="81"/>
    </location>
</feature>
<keyword evidence="3 6" id="KW-0694">RNA-binding</keyword>
<comment type="similarity">
    <text evidence="2 7">Belongs to the pseudouridine synthase RluA family.</text>
</comment>
<evidence type="ECO:0000313" key="9">
    <source>
        <dbReference type="EMBL" id="SDL69459.1"/>
    </source>
</evidence>
<dbReference type="CDD" id="cd00165">
    <property type="entry name" value="S4"/>
    <property type="match status" value="1"/>
</dbReference>
<keyword evidence="10" id="KW-1185">Reference proteome</keyword>
<dbReference type="FunFam" id="3.30.2350.10:FF:000006">
    <property type="entry name" value="Pseudouridine synthase"/>
    <property type="match status" value="1"/>
</dbReference>
<dbReference type="InterPro" id="IPR050188">
    <property type="entry name" value="RluA_PseudoU_synthase"/>
</dbReference>
<accession>A0A1G9M5B2</accession>
<dbReference type="SUPFAM" id="SSF55120">
    <property type="entry name" value="Pseudouridine synthase"/>
    <property type="match status" value="1"/>
</dbReference>
<dbReference type="RefSeq" id="WP_422699800.1">
    <property type="nucleotide sequence ID" value="NZ_FNHB01000001.1"/>
</dbReference>
<comment type="function">
    <text evidence="7">Responsible for synthesis of pseudouridine from uracil.</text>
</comment>
<dbReference type="PROSITE" id="PS01129">
    <property type="entry name" value="PSI_RLU"/>
    <property type="match status" value="1"/>
</dbReference>
<dbReference type="Gene3D" id="3.10.290.10">
    <property type="entry name" value="RNA-binding S4 domain"/>
    <property type="match status" value="1"/>
</dbReference>
<evidence type="ECO:0000313" key="10">
    <source>
        <dbReference type="Proteomes" id="UP000214880"/>
    </source>
</evidence>
<evidence type="ECO:0000256" key="7">
    <source>
        <dbReference type="RuleBase" id="RU362028"/>
    </source>
</evidence>
<reference evidence="9 10" key="1">
    <citation type="submission" date="2016-10" db="EMBL/GenBank/DDBJ databases">
        <authorList>
            <person name="de Groot N.N."/>
        </authorList>
    </citation>
    <scope>NUCLEOTIDE SEQUENCE [LARGE SCALE GENOMIC DNA]</scope>
    <source>
        <strain evidence="9 10">DSM 1736</strain>
    </source>
</reference>
<dbReference type="GO" id="GO:0000455">
    <property type="term" value="P:enzyme-directed rRNA pseudouridine synthesis"/>
    <property type="evidence" value="ECO:0007669"/>
    <property type="project" value="UniProtKB-ARBA"/>
</dbReference>
<protein>
    <recommendedName>
        <fullName evidence="7">Pseudouridine synthase</fullName>
        <ecNumber evidence="7">5.4.99.-</ecNumber>
    </recommendedName>
</protein>
<dbReference type="EC" id="5.4.99.-" evidence="7"/>
<sequence length="307" mass="33716">MTEKNDYVFLAEDCPGERVDAFLARQLAGLSRSHIQKLIADACVSVNGRFIKANYKLQQADRVAIAIPAARPVEIAAEPIPLAVLYEDAAVIVVNKPRGMVVHPAAGNYNGTLVNALLGHCGDLSGINGELRPGIVHRLDKDTSGVMVAAKNDAAHVSLARQIKDRSASRKYIAIVHGNVKAEQGVIDAPIGRRPTDRKRMAVVFTNSKNAVTRFKVLERFGQYTVIACRLQTGRTHQIRVHMQYIGHPVVGDPKYGPDKPHFSMKGQALHSEELKFIHPVTKEEMVFTAPLPADMQAVIERLRADK</sequence>
<dbReference type="Gene3D" id="3.30.2350.10">
    <property type="entry name" value="Pseudouridine synthase"/>
    <property type="match status" value="1"/>
</dbReference>
<dbReference type="CDD" id="cd02869">
    <property type="entry name" value="PseudoU_synth_RluA_like"/>
    <property type="match status" value="1"/>
</dbReference>
<dbReference type="Pfam" id="PF01479">
    <property type="entry name" value="S4"/>
    <property type="match status" value="1"/>
</dbReference>
<dbReference type="SUPFAM" id="SSF55174">
    <property type="entry name" value="Alpha-L RNA-binding motif"/>
    <property type="match status" value="1"/>
</dbReference>